<dbReference type="Pfam" id="PF00892">
    <property type="entry name" value="EamA"/>
    <property type="match status" value="2"/>
</dbReference>
<feature type="transmembrane region" description="Helical" evidence="2">
    <location>
        <begin position="50"/>
        <end position="71"/>
    </location>
</feature>
<evidence type="ECO:0000256" key="2">
    <source>
        <dbReference type="SAM" id="Phobius"/>
    </source>
</evidence>
<evidence type="ECO:0000313" key="4">
    <source>
        <dbReference type="EMBL" id="ABB37592.1"/>
    </source>
</evidence>
<gene>
    <name evidence="4" type="ordered locus">Dde_0791</name>
</gene>
<dbReference type="AlphaFoldDB" id="Q314Q4"/>
<feature type="compositionally biased region" description="Polar residues" evidence="1">
    <location>
        <begin position="1"/>
        <end position="15"/>
    </location>
</feature>
<feature type="transmembrane region" description="Helical" evidence="2">
    <location>
        <begin position="256"/>
        <end position="275"/>
    </location>
</feature>
<dbReference type="KEGG" id="dde:Dde_0791"/>
<dbReference type="STRING" id="207559.Dde_0791"/>
<accession>Q314Q4</accession>
<feature type="transmembrane region" description="Helical" evidence="2">
    <location>
        <begin position="223"/>
        <end position="244"/>
    </location>
</feature>
<dbReference type="eggNOG" id="COG0697">
    <property type="taxonomic scope" value="Bacteria"/>
</dbReference>
<dbReference type="HOGENOM" id="CLU_033863_0_1_7"/>
<reference evidence="4 5" key="1">
    <citation type="journal article" date="2011" name="J. Bacteriol.">
        <title>Complete genome sequence and updated annotation of Desulfovibrio alaskensis G20.</title>
        <authorList>
            <person name="Hauser L.J."/>
            <person name="Land M.L."/>
            <person name="Brown S.D."/>
            <person name="Larimer F."/>
            <person name="Keller K.L."/>
            <person name="Rapp-Giles B.J."/>
            <person name="Price M.N."/>
            <person name="Lin M."/>
            <person name="Bruce D.C."/>
            <person name="Detter J.C."/>
            <person name="Tapia R."/>
            <person name="Han C.S."/>
            <person name="Goodwin L.A."/>
            <person name="Cheng J.F."/>
            <person name="Pitluck S."/>
            <person name="Copeland A."/>
            <person name="Lucas S."/>
            <person name="Nolan M."/>
            <person name="Lapidus A.L."/>
            <person name="Palumbo A.V."/>
            <person name="Wall J.D."/>
        </authorList>
    </citation>
    <scope>NUCLEOTIDE SEQUENCE [LARGE SCALE GENOMIC DNA]</scope>
    <source>
        <strain evidence="5">ATCC BAA 1058 / DSM 17464 / G20</strain>
    </source>
</reference>
<keyword evidence="2" id="KW-0812">Transmembrane</keyword>
<feature type="transmembrane region" description="Helical" evidence="2">
    <location>
        <begin position="162"/>
        <end position="179"/>
    </location>
</feature>
<dbReference type="RefSeq" id="WP_011366854.1">
    <property type="nucleotide sequence ID" value="NC_007519.1"/>
</dbReference>
<feature type="transmembrane region" description="Helical" evidence="2">
    <location>
        <begin position="191"/>
        <end position="211"/>
    </location>
</feature>
<evidence type="ECO:0000313" key="5">
    <source>
        <dbReference type="Proteomes" id="UP000002710"/>
    </source>
</evidence>
<organism evidence="4 5">
    <name type="scientific">Oleidesulfovibrio alaskensis (strain ATCC BAA-1058 / DSM 17464 / G20)</name>
    <name type="common">Desulfovibrio alaskensis</name>
    <dbReference type="NCBI Taxonomy" id="207559"/>
    <lineage>
        <taxon>Bacteria</taxon>
        <taxon>Pseudomonadati</taxon>
        <taxon>Thermodesulfobacteriota</taxon>
        <taxon>Desulfovibrionia</taxon>
        <taxon>Desulfovibrionales</taxon>
        <taxon>Desulfovibrionaceae</taxon>
        <taxon>Oleidesulfovibrio</taxon>
    </lineage>
</organism>
<feature type="region of interest" description="Disordered" evidence="1">
    <location>
        <begin position="1"/>
        <end position="26"/>
    </location>
</feature>
<sequence length="353" mass="37149">MSTQSPENRHGSASGTERGKTADTGGCAPALRGSAAQAAGETAHQLDMKALLRVMAGAVMISFSAVFVNVLETSPSASAFYRVLFGGMALLAVALWRRERLSTSPLVLATIAGAGVFFMLDLECWHRSILYIGPGLATILGNFQVFFMAFAGAVFFREALSLRLVVALPLAVCGLWLLVGVDVDNLPEGTVMGVIMGLLTAVWYTGYILLLRRSQRMACRMPVMMNMALVSLCTAAACGVSTLLQGASFAIPDTVNGMYLLGYGVLCQGVGWLLLSSGLPGLPAAVAGLVMLTQPTLSFVWDVLLFDRPTGPLGVAGAVMAIVAIWMGLSGQNAAQRRRALKLAGRVSTAPEK</sequence>
<dbReference type="PANTHER" id="PTHR22911">
    <property type="entry name" value="ACYL-MALONYL CONDENSING ENZYME-RELATED"/>
    <property type="match status" value="1"/>
</dbReference>
<dbReference type="Proteomes" id="UP000002710">
    <property type="component" value="Chromosome"/>
</dbReference>
<feature type="transmembrane region" description="Helical" evidence="2">
    <location>
        <begin position="313"/>
        <end position="329"/>
    </location>
</feature>
<dbReference type="InterPro" id="IPR000620">
    <property type="entry name" value="EamA_dom"/>
</dbReference>
<dbReference type="SUPFAM" id="SSF103481">
    <property type="entry name" value="Multidrug resistance efflux transporter EmrE"/>
    <property type="match status" value="2"/>
</dbReference>
<keyword evidence="2" id="KW-1133">Transmembrane helix</keyword>
<feature type="domain" description="EamA" evidence="3">
    <location>
        <begin position="49"/>
        <end position="179"/>
    </location>
</feature>
<keyword evidence="2" id="KW-0472">Membrane</keyword>
<proteinExistence type="predicted"/>
<protein>
    <recommendedName>
        <fullName evidence="3">EamA domain-containing protein</fullName>
    </recommendedName>
</protein>
<feature type="domain" description="EamA" evidence="3">
    <location>
        <begin position="192"/>
        <end position="327"/>
    </location>
</feature>
<keyword evidence="5" id="KW-1185">Reference proteome</keyword>
<dbReference type="GO" id="GO:0016020">
    <property type="term" value="C:membrane"/>
    <property type="evidence" value="ECO:0007669"/>
    <property type="project" value="InterPro"/>
</dbReference>
<evidence type="ECO:0000259" key="3">
    <source>
        <dbReference type="Pfam" id="PF00892"/>
    </source>
</evidence>
<feature type="transmembrane region" description="Helical" evidence="2">
    <location>
        <begin position="282"/>
        <end position="301"/>
    </location>
</feature>
<feature type="transmembrane region" description="Helical" evidence="2">
    <location>
        <begin position="132"/>
        <end position="155"/>
    </location>
</feature>
<feature type="transmembrane region" description="Helical" evidence="2">
    <location>
        <begin position="77"/>
        <end position="96"/>
    </location>
</feature>
<dbReference type="EMBL" id="CP000112">
    <property type="protein sequence ID" value="ABB37592.1"/>
    <property type="molecule type" value="Genomic_DNA"/>
</dbReference>
<evidence type="ECO:0000256" key="1">
    <source>
        <dbReference type="SAM" id="MobiDB-lite"/>
    </source>
</evidence>
<dbReference type="InterPro" id="IPR037185">
    <property type="entry name" value="EmrE-like"/>
</dbReference>
<feature type="transmembrane region" description="Helical" evidence="2">
    <location>
        <begin position="103"/>
        <end position="120"/>
    </location>
</feature>
<name>Q314Q4_OLEA2</name>